<evidence type="ECO:0000256" key="1">
    <source>
        <dbReference type="SAM" id="MobiDB-lite"/>
    </source>
</evidence>
<organism evidence="2">
    <name type="scientific">uncultured Frankineae bacterium</name>
    <dbReference type="NCBI Taxonomy" id="437475"/>
    <lineage>
        <taxon>Bacteria</taxon>
        <taxon>Bacillati</taxon>
        <taxon>Actinomycetota</taxon>
        <taxon>Actinomycetes</taxon>
        <taxon>Frankiales</taxon>
        <taxon>environmental samples</taxon>
    </lineage>
</organism>
<dbReference type="EMBL" id="CADCUB010000102">
    <property type="protein sequence ID" value="CAA9335143.1"/>
    <property type="molecule type" value="Genomic_DNA"/>
</dbReference>
<protein>
    <submittedName>
        <fullName evidence="2">Uncharacterized protein</fullName>
    </submittedName>
</protein>
<accession>A0A6J4LLF4</accession>
<feature type="compositionally biased region" description="Basic residues" evidence="1">
    <location>
        <begin position="52"/>
        <end position="68"/>
    </location>
</feature>
<feature type="region of interest" description="Disordered" evidence="1">
    <location>
        <begin position="1"/>
        <end position="90"/>
    </location>
</feature>
<evidence type="ECO:0000313" key="2">
    <source>
        <dbReference type="EMBL" id="CAA9335143.1"/>
    </source>
</evidence>
<gene>
    <name evidence="2" type="ORF">AVDCRST_MAG07-1945</name>
</gene>
<dbReference type="AlphaFoldDB" id="A0A6J4LLF4"/>
<sequence>LRGQADRVHRSGLRPSRMYGREVRAVPGGRQARSGRRARPLGAGARAAQRVPHPRRERHPARRRRGIPTRHLDAGSGGAARGPRLSRDRL</sequence>
<name>A0A6J4LLF4_9ACTN</name>
<reference evidence="2" key="1">
    <citation type="submission" date="2020-02" db="EMBL/GenBank/DDBJ databases">
        <authorList>
            <person name="Meier V. D."/>
        </authorList>
    </citation>
    <scope>NUCLEOTIDE SEQUENCE</scope>
    <source>
        <strain evidence="2">AVDCRST_MAG07</strain>
    </source>
</reference>
<feature type="non-terminal residue" evidence="2">
    <location>
        <position position="90"/>
    </location>
</feature>
<feature type="compositionally biased region" description="Low complexity" evidence="1">
    <location>
        <begin position="40"/>
        <end position="51"/>
    </location>
</feature>
<proteinExistence type="predicted"/>
<feature type="non-terminal residue" evidence="2">
    <location>
        <position position="1"/>
    </location>
</feature>